<proteinExistence type="predicted"/>
<gene>
    <name evidence="1" type="ORF">GT755_00245</name>
</gene>
<dbReference type="Proteomes" id="UP000479526">
    <property type="component" value="Unassembled WGS sequence"/>
</dbReference>
<evidence type="ECO:0000313" key="1">
    <source>
        <dbReference type="EMBL" id="NAS20109.1"/>
    </source>
</evidence>
<name>A0A7C9MY42_9ACTN</name>
<reference evidence="1 2" key="1">
    <citation type="submission" date="2020-01" db="EMBL/GenBank/DDBJ databases">
        <title>Herbidospora sp. NEAU-GS84 nov., a novel actinomycete isolated from soil.</title>
        <authorList>
            <person name="Han L."/>
        </authorList>
    </citation>
    <scope>NUCLEOTIDE SEQUENCE [LARGE SCALE GENOMIC DNA]</scope>
    <source>
        <strain evidence="1 2">NEAU-GS84</strain>
    </source>
</reference>
<protein>
    <submittedName>
        <fullName evidence="1">Uncharacterized protein</fullName>
    </submittedName>
</protein>
<sequence>MSRYLMATSSTMEAYIDDIAAEMTELAGISISEAIARINHFWDGQDMSNDDDLGNGLVYHELPHYWAMAILYTEVKSWSPDADRSDWALRPAPEAGSRYWTSEG</sequence>
<evidence type="ECO:0000313" key="2">
    <source>
        <dbReference type="Proteomes" id="UP000479526"/>
    </source>
</evidence>
<dbReference type="RefSeq" id="WP_161477659.1">
    <property type="nucleotide sequence ID" value="NZ_WXEW01000001.1"/>
</dbReference>
<accession>A0A7C9MY42</accession>
<organism evidence="1 2">
    <name type="scientific">Herbidospora solisilvae</name>
    <dbReference type="NCBI Taxonomy" id="2696284"/>
    <lineage>
        <taxon>Bacteria</taxon>
        <taxon>Bacillati</taxon>
        <taxon>Actinomycetota</taxon>
        <taxon>Actinomycetes</taxon>
        <taxon>Streptosporangiales</taxon>
        <taxon>Streptosporangiaceae</taxon>
        <taxon>Herbidospora</taxon>
    </lineage>
</organism>
<comment type="caution">
    <text evidence="1">The sequence shown here is derived from an EMBL/GenBank/DDBJ whole genome shotgun (WGS) entry which is preliminary data.</text>
</comment>
<keyword evidence="2" id="KW-1185">Reference proteome</keyword>
<dbReference type="AlphaFoldDB" id="A0A7C9MY42"/>
<dbReference type="EMBL" id="WXEW01000001">
    <property type="protein sequence ID" value="NAS20109.1"/>
    <property type="molecule type" value="Genomic_DNA"/>
</dbReference>